<dbReference type="InterPro" id="IPR022770">
    <property type="entry name" value="IucA/IucC-like_C"/>
</dbReference>
<name>A0A5Q0MDM4_VARPD</name>
<dbReference type="AlphaFoldDB" id="A0A5Q0MDM4"/>
<dbReference type="InterPro" id="IPR008090">
    <property type="entry name" value="Fe_iron_reduct"/>
</dbReference>
<dbReference type="Proteomes" id="UP000326780">
    <property type="component" value="Chromosome"/>
</dbReference>
<dbReference type="EMBL" id="CP045644">
    <property type="protein sequence ID" value="QFZ87619.1"/>
    <property type="molecule type" value="Genomic_DNA"/>
</dbReference>
<protein>
    <submittedName>
        <fullName evidence="2">Siderophore-iron reductase FhuF</fullName>
    </submittedName>
</protein>
<reference evidence="2 3" key="1">
    <citation type="submission" date="2019-10" db="EMBL/GenBank/DDBJ databases">
        <title>Complete genome sequence of Variovorax paradoxus 5C-2.</title>
        <authorList>
            <person name="Gogoleva N.E."/>
            <person name="Balkin A.S."/>
        </authorList>
    </citation>
    <scope>NUCLEOTIDE SEQUENCE [LARGE SCALE GENOMIC DNA]</scope>
    <source>
        <strain evidence="2 3">5C-2</strain>
    </source>
</reference>
<evidence type="ECO:0000259" key="1">
    <source>
        <dbReference type="Pfam" id="PF06276"/>
    </source>
</evidence>
<gene>
    <name evidence="2" type="primary">fhuF</name>
    <name evidence="2" type="ORF">GFK26_15790</name>
</gene>
<dbReference type="GO" id="GO:0003824">
    <property type="term" value="F:catalytic activity"/>
    <property type="evidence" value="ECO:0007669"/>
    <property type="project" value="UniProtKB-ARBA"/>
</dbReference>
<proteinExistence type="predicted"/>
<accession>A0A5Q0MDM4</accession>
<feature type="domain" description="Aerobactin siderophore biosynthesis IucA/IucC-like C-terminal" evidence="1">
    <location>
        <begin position="85"/>
        <end position="221"/>
    </location>
</feature>
<dbReference type="NCBIfam" id="TIGR03951">
    <property type="entry name" value="Fe_III_red_FhuF"/>
    <property type="match status" value="1"/>
</dbReference>
<sequence>MHGAKTSGRHAPRALPRPSVIALLEPLFRGELAPIGERLVCAPEVPCEALRVSDLVSSVALLADVLGRHAAVHRVTDGDLRAVASAWSLEYLSVLLPPLVAGASVFHHGFPAAASQMWVRFDGRGEPVDFHVRELGVPQHGADTAQRYAPLLWQHLSPLFSAIAGLTRIAPKILWGNAARILEPILDRGVALTGGAASLVQDRAHLLHAATWTQGAANPLHGRQREVVRPQDGRAVRVKLHRQCCLNHLLPDEGYCSICPLAPQHR</sequence>
<dbReference type="Pfam" id="PF06276">
    <property type="entry name" value="FhuF"/>
    <property type="match status" value="1"/>
</dbReference>
<evidence type="ECO:0000313" key="2">
    <source>
        <dbReference type="EMBL" id="QFZ87619.1"/>
    </source>
</evidence>
<organism evidence="2 3">
    <name type="scientific">Variovorax paradoxus</name>
    <dbReference type="NCBI Taxonomy" id="34073"/>
    <lineage>
        <taxon>Bacteria</taxon>
        <taxon>Pseudomonadati</taxon>
        <taxon>Pseudomonadota</taxon>
        <taxon>Betaproteobacteria</taxon>
        <taxon>Burkholderiales</taxon>
        <taxon>Comamonadaceae</taxon>
        <taxon>Variovorax</taxon>
    </lineage>
</organism>
<evidence type="ECO:0000313" key="3">
    <source>
        <dbReference type="Proteomes" id="UP000326780"/>
    </source>
</evidence>